<dbReference type="PANTHER" id="PTHR19846:SF6">
    <property type="entry name" value="F-BOX DOMAIN-CONTAINING PROTEIN"/>
    <property type="match status" value="1"/>
</dbReference>
<dbReference type="EMBL" id="ASPP01034298">
    <property type="protein sequence ID" value="ETO03036.1"/>
    <property type="molecule type" value="Genomic_DNA"/>
</dbReference>
<sequence length="144" mass="16910">DKSIRLWDIRSCQQMQVFNGHKNSVWCVEYSPFVIKNNIGNANVICSGSLDSTIRFWDIRSNKNELYMIKGNEGYDGILCLKFIELKKRANTNNDTYDLNLCYKIKVKINCKIFQVLFFCTESNTIVFMVIHDINFFYFKKCGI</sequence>
<organism evidence="4 5">
    <name type="scientific">Reticulomyxa filosa</name>
    <dbReference type="NCBI Taxonomy" id="46433"/>
    <lineage>
        <taxon>Eukaryota</taxon>
        <taxon>Sar</taxon>
        <taxon>Rhizaria</taxon>
        <taxon>Retaria</taxon>
        <taxon>Foraminifera</taxon>
        <taxon>Monothalamids</taxon>
        <taxon>Reticulomyxidae</taxon>
        <taxon>Reticulomyxa</taxon>
    </lineage>
</organism>
<name>X6LNT4_RETFI</name>
<dbReference type="PROSITE" id="PS00678">
    <property type="entry name" value="WD_REPEATS_1"/>
    <property type="match status" value="1"/>
</dbReference>
<evidence type="ECO:0000313" key="4">
    <source>
        <dbReference type="EMBL" id="ETO03036.1"/>
    </source>
</evidence>
<dbReference type="GO" id="GO:0046540">
    <property type="term" value="C:U4/U6 x U5 tri-snRNP complex"/>
    <property type="evidence" value="ECO:0007669"/>
    <property type="project" value="TreeGrafter"/>
</dbReference>
<feature type="non-terminal residue" evidence="4">
    <location>
        <position position="1"/>
    </location>
</feature>
<evidence type="ECO:0000313" key="5">
    <source>
        <dbReference type="Proteomes" id="UP000023152"/>
    </source>
</evidence>
<dbReference type="GO" id="GO:0017070">
    <property type="term" value="F:U6 snRNA binding"/>
    <property type="evidence" value="ECO:0007669"/>
    <property type="project" value="TreeGrafter"/>
</dbReference>
<dbReference type="SUPFAM" id="SSF50978">
    <property type="entry name" value="WD40 repeat-like"/>
    <property type="match status" value="1"/>
</dbReference>
<reference evidence="4 5" key="1">
    <citation type="journal article" date="2013" name="Curr. Biol.">
        <title>The Genome of the Foraminiferan Reticulomyxa filosa.</title>
        <authorList>
            <person name="Glockner G."/>
            <person name="Hulsmann N."/>
            <person name="Schleicher M."/>
            <person name="Noegel A.A."/>
            <person name="Eichinger L."/>
            <person name="Gallinger C."/>
            <person name="Pawlowski J."/>
            <person name="Sierra R."/>
            <person name="Euteneuer U."/>
            <person name="Pillet L."/>
            <person name="Moustafa A."/>
            <person name="Platzer M."/>
            <person name="Groth M."/>
            <person name="Szafranski K."/>
            <person name="Schliwa M."/>
        </authorList>
    </citation>
    <scope>NUCLEOTIDE SEQUENCE [LARGE SCALE GENOMIC DNA]</scope>
</reference>
<dbReference type="AlphaFoldDB" id="X6LNT4"/>
<dbReference type="InterPro" id="IPR015943">
    <property type="entry name" value="WD40/YVTN_repeat-like_dom_sf"/>
</dbReference>
<accession>X6LNT4</accession>
<dbReference type="GO" id="GO:0030621">
    <property type="term" value="F:U4 snRNA binding"/>
    <property type="evidence" value="ECO:0007669"/>
    <property type="project" value="TreeGrafter"/>
</dbReference>
<evidence type="ECO:0000256" key="2">
    <source>
        <dbReference type="ARBA" id="ARBA00022737"/>
    </source>
</evidence>
<feature type="repeat" description="WD" evidence="3">
    <location>
        <begin position="1"/>
        <end position="17"/>
    </location>
</feature>
<dbReference type="PANTHER" id="PTHR19846">
    <property type="entry name" value="WD40 REPEAT PROTEIN"/>
    <property type="match status" value="1"/>
</dbReference>
<keyword evidence="5" id="KW-1185">Reference proteome</keyword>
<keyword evidence="2" id="KW-0677">Repeat</keyword>
<evidence type="ECO:0000256" key="1">
    <source>
        <dbReference type="ARBA" id="ARBA00022574"/>
    </source>
</evidence>
<dbReference type="SMART" id="SM00320">
    <property type="entry name" value="WD40"/>
    <property type="match status" value="1"/>
</dbReference>
<gene>
    <name evidence="4" type="ORF">RFI_34374</name>
</gene>
<dbReference type="InterPro" id="IPR036322">
    <property type="entry name" value="WD40_repeat_dom_sf"/>
</dbReference>
<dbReference type="InterPro" id="IPR019775">
    <property type="entry name" value="WD40_repeat_CS"/>
</dbReference>
<dbReference type="PROSITE" id="PS50082">
    <property type="entry name" value="WD_REPEATS_2"/>
    <property type="match status" value="2"/>
</dbReference>
<dbReference type="Gene3D" id="2.130.10.10">
    <property type="entry name" value="YVTN repeat-like/Quinoprotein amine dehydrogenase"/>
    <property type="match status" value="1"/>
</dbReference>
<evidence type="ECO:0000256" key="3">
    <source>
        <dbReference type="PROSITE-ProRule" id="PRU00221"/>
    </source>
</evidence>
<proteinExistence type="predicted"/>
<dbReference type="Pfam" id="PF00400">
    <property type="entry name" value="WD40"/>
    <property type="match status" value="1"/>
</dbReference>
<comment type="caution">
    <text evidence="4">The sequence shown here is derived from an EMBL/GenBank/DDBJ whole genome shotgun (WGS) entry which is preliminary data.</text>
</comment>
<feature type="repeat" description="WD" evidence="3">
    <location>
        <begin position="18"/>
        <end position="67"/>
    </location>
</feature>
<dbReference type="InterPro" id="IPR001680">
    <property type="entry name" value="WD40_rpt"/>
</dbReference>
<dbReference type="PROSITE" id="PS50294">
    <property type="entry name" value="WD_REPEATS_REGION"/>
    <property type="match status" value="1"/>
</dbReference>
<keyword evidence="1 3" id="KW-0853">WD repeat</keyword>
<dbReference type="Proteomes" id="UP000023152">
    <property type="component" value="Unassembled WGS sequence"/>
</dbReference>
<protein>
    <submittedName>
        <fullName evidence="4">WD-repeat protein</fullName>
    </submittedName>
</protein>
<dbReference type="GO" id="GO:0000398">
    <property type="term" value="P:mRNA splicing, via spliceosome"/>
    <property type="evidence" value="ECO:0007669"/>
    <property type="project" value="TreeGrafter"/>
</dbReference>